<comment type="cofactor">
    <cofactor evidence="6">
        <name>FMN</name>
        <dbReference type="ChEBI" id="CHEBI:58210"/>
    </cofactor>
    <text evidence="6">Binds 1 FMN per subunit.</text>
</comment>
<feature type="domain" description="Flavodoxin-like fold" evidence="7">
    <location>
        <begin position="1"/>
        <end position="184"/>
    </location>
</feature>
<evidence type="ECO:0000313" key="8">
    <source>
        <dbReference type="EMBL" id="SMP66275.1"/>
    </source>
</evidence>
<dbReference type="Proteomes" id="UP001157910">
    <property type="component" value="Unassembled WGS sequence"/>
</dbReference>
<keyword evidence="3 6" id="KW-0560">Oxidoreductase</keyword>
<evidence type="ECO:0000256" key="1">
    <source>
        <dbReference type="ARBA" id="ARBA00022630"/>
    </source>
</evidence>
<dbReference type="InterPro" id="IPR029039">
    <property type="entry name" value="Flavoprotein-like_sf"/>
</dbReference>
<comment type="subunit">
    <text evidence="6">Homodimer.</text>
</comment>
<comment type="similarity">
    <text evidence="6">Belongs to the azoreductase type 1 family.</text>
</comment>
<keyword evidence="2 6" id="KW-0288">FMN</keyword>
<evidence type="ECO:0000256" key="3">
    <source>
        <dbReference type="ARBA" id="ARBA00023002"/>
    </source>
</evidence>
<dbReference type="RefSeq" id="WP_103729033.1">
    <property type="nucleotide sequence ID" value="NZ_FXUI01000004.1"/>
</dbReference>
<evidence type="ECO:0000256" key="4">
    <source>
        <dbReference type="ARBA" id="ARBA00023027"/>
    </source>
</evidence>
<protein>
    <recommendedName>
        <fullName evidence="6">FMN dependent NADH:quinone oxidoreductase</fullName>
        <ecNumber evidence="6">1.6.5.-</ecNumber>
    </recommendedName>
    <alternativeName>
        <fullName evidence="6">Azo-dye reductase</fullName>
    </alternativeName>
    <alternativeName>
        <fullName evidence="6">FMN-dependent NADH-azo compound oxidoreductase</fullName>
    </alternativeName>
    <alternativeName>
        <fullName evidence="6">FMN-dependent NADH-azoreductase</fullName>
        <ecNumber evidence="6">1.7.1.17</ecNumber>
    </alternativeName>
</protein>
<keyword evidence="4 6" id="KW-0520">NAD</keyword>
<comment type="catalytic activity">
    <reaction evidence="6">
        <text>2 a quinone + NADH + H(+) = 2 a 1,4-benzosemiquinone + NAD(+)</text>
        <dbReference type="Rhea" id="RHEA:65952"/>
        <dbReference type="ChEBI" id="CHEBI:15378"/>
        <dbReference type="ChEBI" id="CHEBI:57540"/>
        <dbReference type="ChEBI" id="CHEBI:57945"/>
        <dbReference type="ChEBI" id="CHEBI:132124"/>
        <dbReference type="ChEBI" id="CHEBI:134225"/>
    </reaction>
</comment>
<feature type="binding site" evidence="6">
    <location>
        <position position="9"/>
    </location>
    <ligand>
        <name>FMN</name>
        <dbReference type="ChEBI" id="CHEBI:58210"/>
    </ligand>
</feature>
<feature type="binding site" evidence="6">
    <location>
        <begin position="15"/>
        <end position="17"/>
    </location>
    <ligand>
        <name>FMN</name>
        <dbReference type="ChEBI" id="CHEBI:58210"/>
    </ligand>
</feature>
<comment type="function">
    <text evidence="6">Quinone reductase that provides resistance to thiol-specific stress caused by electrophilic quinones.</text>
</comment>
<evidence type="ECO:0000259" key="7">
    <source>
        <dbReference type="Pfam" id="PF02525"/>
    </source>
</evidence>
<dbReference type="PANTHER" id="PTHR43741:SF4">
    <property type="entry name" value="FMN-DEPENDENT NADH:QUINONE OXIDOREDUCTASE"/>
    <property type="match status" value="1"/>
</dbReference>
<keyword evidence="1 6" id="KW-0285">Flavoprotein</keyword>
<evidence type="ECO:0000313" key="9">
    <source>
        <dbReference type="Proteomes" id="UP001157910"/>
    </source>
</evidence>
<feature type="binding site" evidence="6">
    <location>
        <begin position="79"/>
        <end position="82"/>
    </location>
    <ligand>
        <name>FMN</name>
        <dbReference type="ChEBI" id="CHEBI:58210"/>
    </ligand>
</feature>
<dbReference type="Gene3D" id="3.40.50.360">
    <property type="match status" value="1"/>
</dbReference>
<dbReference type="SUPFAM" id="SSF52218">
    <property type="entry name" value="Flavoproteins"/>
    <property type="match status" value="1"/>
</dbReference>
<dbReference type="EC" id="1.6.5.-" evidence="6"/>
<accession>A0ABY1QEY3</accession>
<dbReference type="PANTHER" id="PTHR43741">
    <property type="entry name" value="FMN-DEPENDENT NADH-AZOREDUCTASE 1"/>
    <property type="match status" value="1"/>
</dbReference>
<proteinExistence type="inferred from homology"/>
<evidence type="ECO:0000256" key="2">
    <source>
        <dbReference type="ARBA" id="ARBA00022643"/>
    </source>
</evidence>
<comment type="function">
    <text evidence="6">Also exhibits azoreductase activity. Catalyzes the reductive cleavage of the azo bond in aromatic azo compounds to the corresponding amines.</text>
</comment>
<dbReference type="InterPro" id="IPR023048">
    <property type="entry name" value="NADH:quinone_OxRdtase_FMN_depd"/>
</dbReference>
<evidence type="ECO:0000256" key="6">
    <source>
        <dbReference type="HAMAP-Rule" id="MF_01216"/>
    </source>
</evidence>
<comment type="caution">
    <text evidence="8">The sequence shown here is derived from an EMBL/GenBank/DDBJ whole genome shotgun (WGS) entry which is preliminary data.</text>
</comment>
<keyword evidence="9" id="KW-1185">Reference proteome</keyword>
<reference evidence="8 9" key="1">
    <citation type="submission" date="2017-05" db="EMBL/GenBank/DDBJ databases">
        <authorList>
            <person name="Varghese N."/>
            <person name="Submissions S."/>
        </authorList>
    </citation>
    <scope>NUCLEOTIDE SEQUENCE [LARGE SCALE GENOMIC DNA]</scope>
    <source>
        <strain evidence="8 9">SM16</strain>
    </source>
</reference>
<sequence length="189" mass="19589">MKLLHIDSSITGENSASRAVSGAIVAALRAADPSLEVVHRDLVAEPLPHLTLDVLGNPEGTPELAEFLAADVLVIGAAMYNFTIPSQLKAWFDRVLIAGKTFRYTAEGPVGLAGGKKVFIALARGGYYGDGQPAAAVEHAETYLRAVLGFVGIQDPVFVVAEGLAIDADTRTKAVAAAVEQAGALAIPA</sequence>
<dbReference type="EMBL" id="FXUI01000004">
    <property type="protein sequence ID" value="SMP66275.1"/>
    <property type="molecule type" value="Genomic_DNA"/>
</dbReference>
<dbReference type="InterPro" id="IPR050104">
    <property type="entry name" value="FMN-dep_NADH:Q_OxRdtase_AzoR1"/>
</dbReference>
<organism evidence="8 9">
    <name type="scientific">Novosphingobium panipatense</name>
    <dbReference type="NCBI Taxonomy" id="428991"/>
    <lineage>
        <taxon>Bacteria</taxon>
        <taxon>Pseudomonadati</taxon>
        <taxon>Pseudomonadota</taxon>
        <taxon>Alphaproteobacteria</taxon>
        <taxon>Sphingomonadales</taxon>
        <taxon>Sphingomonadaceae</taxon>
        <taxon>Novosphingobium</taxon>
    </lineage>
</organism>
<dbReference type="InterPro" id="IPR003680">
    <property type="entry name" value="Flavodoxin_fold"/>
</dbReference>
<dbReference type="HAMAP" id="MF_01216">
    <property type="entry name" value="Azoreductase_type1"/>
    <property type="match status" value="1"/>
</dbReference>
<dbReference type="EC" id="1.7.1.17" evidence="6"/>
<comment type="caution">
    <text evidence="6">Lacks conserved residue(s) required for the propagation of feature annotation.</text>
</comment>
<dbReference type="Pfam" id="PF02525">
    <property type="entry name" value="Flavodoxin_2"/>
    <property type="match status" value="1"/>
</dbReference>
<gene>
    <name evidence="6" type="primary">azoR</name>
    <name evidence="8" type="ORF">SAMN06296065_10413</name>
</gene>
<name>A0ABY1QEY3_9SPHN</name>
<comment type="catalytic activity">
    <reaction evidence="5">
        <text>N,N-dimethyl-1,4-phenylenediamine + anthranilate + 2 NAD(+) = 2-(4-dimethylaminophenyl)diazenylbenzoate + 2 NADH + 2 H(+)</text>
        <dbReference type="Rhea" id="RHEA:55872"/>
        <dbReference type="ChEBI" id="CHEBI:15378"/>
        <dbReference type="ChEBI" id="CHEBI:15783"/>
        <dbReference type="ChEBI" id="CHEBI:16567"/>
        <dbReference type="ChEBI" id="CHEBI:57540"/>
        <dbReference type="ChEBI" id="CHEBI:57945"/>
        <dbReference type="ChEBI" id="CHEBI:71579"/>
        <dbReference type="EC" id="1.7.1.17"/>
    </reaction>
    <physiologicalReaction direction="right-to-left" evidence="5">
        <dbReference type="Rhea" id="RHEA:55874"/>
    </physiologicalReaction>
</comment>
<evidence type="ECO:0000256" key="5">
    <source>
        <dbReference type="ARBA" id="ARBA00048542"/>
    </source>
</evidence>